<organism evidence="2 3">
    <name type="scientific">Coptis chinensis</name>
    <dbReference type="NCBI Taxonomy" id="261450"/>
    <lineage>
        <taxon>Eukaryota</taxon>
        <taxon>Viridiplantae</taxon>
        <taxon>Streptophyta</taxon>
        <taxon>Embryophyta</taxon>
        <taxon>Tracheophyta</taxon>
        <taxon>Spermatophyta</taxon>
        <taxon>Magnoliopsida</taxon>
        <taxon>Ranunculales</taxon>
        <taxon>Ranunculaceae</taxon>
        <taxon>Coptidoideae</taxon>
        <taxon>Coptis</taxon>
    </lineage>
</organism>
<reference evidence="2 3" key="1">
    <citation type="submission" date="2020-10" db="EMBL/GenBank/DDBJ databases">
        <title>The Coptis chinensis genome and diversification of protoberbering-type alkaloids.</title>
        <authorList>
            <person name="Wang B."/>
            <person name="Shu S."/>
            <person name="Song C."/>
            <person name="Liu Y."/>
        </authorList>
    </citation>
    <scope>NUCLEOTIDE SEQUENCE [LARGE SCALE GENOMIC DNA]</scope>
    <source>
        <strain evidence="2">HL-2020</strain>
        <tissue evidence="2">Leaf</tissue>
    </source>
</reference>
<proteinExistence type="predicted"/>
<evidence type="ECO:0000313" key="3">
    <source>
        <dbReference type="Proteomes" id="UP000631114"/>
    </source>
</evidence>
<feature type="transmembrane region" description="Helical" evidence="1">
    <location>
        <begin position="20"/>
        <end position="44"/>
    </location>
</feature>
<keyword evidence="1" id="KW-0472">Membrane</keyword>
<dbReference type="AlphaFoldDB" id="A0A835LZR6"/>
<gene>
    <name evidence="2" type="ORF">IFM89_026323</name>
</gene>
<keyword evidence="1" id="KW-0812">Transmembrane</keyword>
<protein>
    <submittedName>
        <fullName evidence="2">Uncharacterized protein</fullName>
    </submittedName>
</protein>
<keyword evidence="3" id="KW-1185">Reference proteome</keyword>
<comment type="caution">
    <text evidence="2">The sequence shown here is derived from an EMBL/GenBank/DDBJ whole genome shotgun (WGS) entry which is preliminary data.</text>
</comment>
<dbReference type="EMBL" id="JADFTS010000004">
    <property type="protein sequence ID" value="KAF9611017.1"/>
    <property type="molecule type" value="Genomic_DNA"/>
</dbReference>
<evidence type="ECO:0000313" key="2">
    <source>
        <dbReference type="EMBL" id="KAF9611017.1"/>
    </source>
</evidence>
<accession>A0A835LZR6</accession>
<sequence>MARAFDVIGSGGSEGSLFHISGTVLMLCMVVASISIISMVILACSEDPDENPGRKRRKHTPVVIVTGGGGC</sequence>
<name>A0A835LZR6_9MAGN</name>
<dbReference type="Proteomes" id="UP000631114">
    <property type="component" value="Unassembled WGS sequence"/>
</dbReference>
<evidence type="ECO:0000256" key="1">
    <source>
        <dbReference type="SAM" id="Phobius"/>
    </source>
</evidence>
<keyword evidence="1" id="KW-1133">Transmembrane helix</keyword>